<proteinExistence type="predicted"/>
<accession>A0AAE2ZG53</accession>
<dbReference type="Gene3D" id="1.10.10.10">
    <property type="entry name" value="Winged helix-like DNA-binding domain superfamily/Winged helix DNA-binding domain"/>
    <property type="match status" value="1"/>
</dbReference>
<dbReference type="GO" id="GO:0003677">
    <property type="term" value="F:DNA binding"/>
    <property type="evidence" value="ECO:0007669"/>
    <property type="project" value="UniProtKB-KW"/>
</dbReference>
<dbReference type="InterPro" id="IPR011663">
    <property type="entry name" value="UTRA"/>
</dbReference>
<feature type="domain" description="HTH gntR-type" evidence="4">
    <location>
        <begin position="13"/>
        <end position="81"/>
    </location>
</feature>
<dbReference type="GO" id="GO:0003700">
    <property type="term" value="F:DNA-binding transcription factor activity"/>
    <property type="evidence" value="ECO:0007669"/>
    <property type="project" value="InterPro"/>
</dbReference>
<evidence type="ECO:0000313" key="5">
    <source>
        <dbReference type="EMBL" id="MBW8635914.1"/>
    </source>
</evidence>
<keyword evidence="1" id="KW-0805">Transcription regulation</keyword>
<keyword evidence="6" id="KW-1185">Reference proteome</keyword>
<dbReference type="InterPro" id="IPR000524">
    <property type="entry name" value="Tscrpt_reg_HTH_GntR"/>
</dbReference>
<dbReference type="InterPro" id="IPR028978">
    <property type="entry name" value="Chorismate_lyase_/UTRA_dom_sf"/>
</dbReference>
<dbReference type="SMART" id="SM00866">
    <property type="entry name" value="UTRA"/>
    <property type="match status" value="1"/>
</dbReference>
<dbReference type="EMBL" id="JAICBX010000001">
    <property type="protein sequence ID" value="MBW8635914.1"/>
    <property type="molecule type" value="Genomic_DNA"/>
</dbReference>
<dbReference type="RefSeq" id="WP_220226631.1">
    <property type="nucleotide sequence ID" value="NZ_JAICBX010000001.1"/>
</dbReference>
<protein>
    <submittedName>
        <fullName evidence="5">GntR family transcriptional regulator</fullName>
    </submittedName>
</protein>
<evidence type="ECO:0000256" key="2">
    <source>
        <dbReference type="ARBA" id="ARBA00023125"/>
    </source>
</evidence>
<evidence type="ECO:0000313" key="6">
    <source>
        <dbReference type="Proteomes" id="UP001196509"/>
    </source>
</evidence>
<keyword evidence="2" id="KW-0238">DNA-binding</keyword>
<comment type="caution">
    <text evidence="5">The sequence shown here is derived from an EMBL/GenBank/DDBJ whole genome shotgun (WGS) entry which is preliminary data.</text>
</comment>
<evidence type="ECO:0000256" key="3">
    <source>
        <dbReference type="ARBA" id="ARBA00023163"/>
    </source>
</evidence>
<dbReference type="InterPro" id="IPR050679">
    <property type="entry name" value="Bact_HTH_transcr_reg"/>
</dbReference>
<dbReference type="PANTHER" id="PTHR44846:SF17">
    <property type="entry name" value="GNTR-FAMILY TRANSCRIPTIONAL REGULATOR"/>
    <property type="match status" value="1"/>
</dbReference>
<dbReference type="PANTHER" id="PTHR44846">
    <property type="entry name" value="MANNOSYL-D-GLYCERATE TRANSPORT/METABOLISM SYSTEM REPRESSOR MNGR-RELATED"/>
    <property type="match status" value="1"/>
</dbReference>
<organism evidence="5 6">
    <name type="scientific">Flavimaribacter sediminis</name>
    <dbReference type="NCBI Taxonomy" id="2865987"/>
    <lineage>
        <taxon>Bacteria</taxon>
        <taxon>Pseudomonadati</taxon>
        <taxon>Pseudomonadota</taxon>
        <taxon>Alphaproteobacteria</taxon>
        <taxon>Hyphomicrobiales</taxon>
        <taxon>Rhizobiaceae</taxon>
        <taxon>Flavimaribacter</taxon>
    </lineage>
</organism>
<dbReference type="SMART" id="SM00345">
    <property type="entry name" value="HTH_GNTR"/>
    <property type="match status" value="1"/>
</dbReference>
<sequence length="251" mass="28155">MVIQDIDTGGPDRPRYQQIYAMLRERISSGAYPIGSNLPTEVEFCDEFNVSRYTVREALRRLVDQGMLARRQGSGSEIIATEPHRNFVHQVRSLADLFQYALDTHLDIRAIRKIRLPAKIATAVGGEAGSQWLEIKSVRRTHKNGEPICVTHSYIPDRLAGIEPDIPDCVGPLYALLEERSGETITNASQEIGAEPMTKAIANALGREPRAVALRLLRRYSSRKGTLIASFNWHPGDSFTYSMELQRNPSH</sequence>
<dbReference type="PROSITE" id="PS50949">
    <property type="entry name" value="HTH_GNTR"/>
    <property type="match status" value="1"/>
</dbReference>
<dbReference type="PRINTS" id="PR00035">
    <property type="entry name" value="HTHGNTR"/>
</dbReference>
<evidence type="ECO:0000256" key="1">
    <source>
        <dbReference type="ARBA" id="ARBA00023015"/>
    </source>
</evidence>
<dbReference type="CDD" id="cd07377">
    <property type="entry name" value="WHTH_GntR"/>
    <property type="match status" value="1"/>
</dbReference>
<dbReference type="SUPFAM" id="SSF46785">
    <property type="entry name" value="Winged helix' DNA-binding domain"/>
    <property type="match status" value="1"/>
</dbReference>
<reference evidence="5" key="1">
    <citation type="submission" date="2021-08" db="EMBL/GenBank/DDBJ databases">
        <title>Hoeflea bacterium WL0058 sp. nov., isolated from the sediment.</title>
        <authorList>
            <person name="Wang L."/>
            <person name="Zhang D."/>
        </authorList>
    </citation>
    <scope>NUCLEOTIDE SEQUENCE</scope>
    <source>
        <strain evidence="5">WL0058</strain>
    </source>
</reference>
<name>A0AAE2ZG53_9HYPH</name>
<dbReference type="GO" id="GO:0045892">
    <property type="term" value="P:negative regulation of DNA-templated transcription"/>
    <property type="evidence" value="ECO:0007669"/>
    <property type="project" value="TreeGrafter"/>
</dbReference>
<dbReference type="AlphaFoldDB" id="A0AAE2ZG53"/>
<dbReference type="Pfam" id="PF07702">
    <property type="entry name" value="UTRA"/>
    <property type="match status" value="1"/>
</dbReference>
<dbReference type="InterPro" id="IPR036390">
    <property type="entry name" value="WH_DNA-bd_sf"/>
</dbReference>
<keyword evidence="3" id="KW-0804">Transcription</keyword>
<gene>
    <name evidence="5" type="ORF">K1W69_01860</name>
</gene>
<dbReference type="FunFam" id="1.10.10.10:FF:000079">
    <property type="entry name" value="GntR family transcriptional regulator"/>
    <property type="match status" value="1"/>
</dbReference>
<dbReference type="InterPro" id="IPR036388">
    <property type="entry name" value="WH-like_DNA-bd_sf"/>
</dbReference>
<dbReference type="Gene3D" id="3.40.1410.10">
    <property type="entry name" value="Chorismate lyase-like"/>
    <property type="match status" value="1"/>
</dbReference>
<evidence type="ECO:0000259" key="4">
    <source>
        <dbReference type="PROSITE" id="PS50949"/>
    </source>
</evidence>
<dbReference type="Proteomes" id="UP001196509">
    <property type="component" value="Unassembled WGS sequence"/>
</dbReference>
<dbReference type="SUPFAM" id="SSF64288">
    <property type="entry name" value="Chorismate lyase-like"/>
    <property type="match status" value="1"/>
</dbReference>
<dbReference type="Pfam" id="PF00392">
    <property type="entry name" value="GntR"/>
    <property type="match status" value="1"/>
</dbReference>